<reference evidence="2 3" key="1">
    <citation type="journal article" date="2019" name="Sci. Rep.">
        <title>Orb-weaving spider Araneus ventricosus genome elucidates the spidroin gene catalogue.</title>
        <authorList>
            <person name="Kono N."/>
            <person name="Nakamura H."/>
            <person name="Ohtoshi R."/>
            <person name="Moran D.A.P."/>
            <person name="Shinohara A."/>
            <person name="Yoshida Y."/>
            <person name="Fujiwara M."/>
            <person name="Mori M."/>
            <person name="Tomita M."/>
            <person name="Arakawa K."/>
        </authorList>
    </citation>
    <scope>NUCLEOTIDE SEQUENCE [LARGE SCALE GENOMIC DNA]</scope>
</reference>
<dbReference type="InterPro" id="IPR005135">
    <property type="entry name" value="Endo/exonuclease/phosphatase"/>
</dbReference>
<dbReference type="AlphaFoldDB" id="A0A4Y2G8Z9"/>
<dbReference type="Pfam" id="PF14529">
    <property type="entry name" value="Exo_endo_phos_2"/>
    <property type="match status" value="1"/>
</dbReference>
<dbReference type="EMBL" id="BGPR01001292">
    <property type="protein sequence ID" value="GBM50312.1"/>
    <property type="molecule type" value="Genomic_DNA"/>
</dbReference>
<proteinExistence type="predicted"/>
<evidence type="ECO:0000313" key="2">
    <source>
        <dbReference type="EMBL" id="GBM50312.1"/>
    </source>
</evidence>
<keyword evidence="3" id="KW-1185">Reference proteome</keyword>
<comment type="caution">
    <text evidence="2">The sequence shown here is derived from an EMBL/GenBank/DDBJ whole genome shotgun (WGS) entry which is preliminary data.</text>
</comment>
<dbReference type="OrthoDB" id="6437148at2759"/>
<name>A0A4Y2G8Z9_ARAVE</name>
<dbReference type="Gene3D" id="3.60.10.10">
    <property type="entry name" value="Endonuclease/exonuclease/phosphatase"/>
    <property type="match status" value="1"/>
</dbReference>
<protein>
    <recommendedName>
        <fullName evidence="1">Endonuclease/exonuclease/phosphatase domain-containing protein</fullName>
    </recommendedName>
</protein>
<feature type="domain" description="Endonuclease/exonuclease/phosphatase" evidence="1">
    <location>
        <begin position="31"/>
        <end position="134"/>
    </location>
</feature>
<accession>A0A4Y2G8Z9</accession>
<dbReference type="GO" id="GO:0003824">
    <property type="term" value="F:catalytic activity"/>
    <property type="evidence" value="ECO:0007669"/>
    <property type="project" value="InterPro"/>
</dbReference>
<sequence>MPSTNNSVFICSTTNLTAIKIQSITSPVNLISAYSSQNAKGQDPPQDLANLGRVQALISAGMNAPSTLWGYANNSHRENITKDLISGLNLQLLNEKDSEPTFQRRNAKGWPDLTLVKEVQLARNELSLSDHKYIHTQLGISIQNHTYTRLKTAYGCQRKFTIHVRKEIPEI</sequence>
<dbReference type="Proteomes" id="UP000499080">
    <property type="component" value="Unassembled WGS sequence"/>
</dbReference>
<evidence type="ECO:0000259" key="1">
    <source>
        <dbReference type="Pfam" id="PF14529"/>
    </source>
</evidence>
<dbReference type="InterPro" id="IPR036691">
    <property type="entry name" value="Endo/exonu/phosph_ase_sf"/>
</dbReference>
<organism evidence="2 3">
    <name type="scientific">Araneus ventricosus</name>
    <name type="common">Orbweaver spider</name>
    <name type="synonym">Epeira ventricosa</name>
    <dbReference type="NCBI Taxonomy" id="182803"/>
    <lineage>
        <taxon>Eukaryota</taxon>
        <taxon>Metazoa</taxon>
        <taxon>Ecdysozoa</taxon>
        <taxon>Arthropoda</taxon>
        <taxon>Chelicerata</taxon>
        <taxon>Arachnida</taxon>
        <taxon>Araneae</taxon>
        <taxon>Araneomorphae</taxon>
        <taxon>Entelegynae</taxon>
        <taxon>Araneoidea</taxon>
        <taxon>Araneidae</taxon>
        <taxon>Araneus</taxon>
    </lineage>
</organism>
<gene>
    <name evidence="2" type="ORF">AVEN_219079_1</name>
</gene>
<evidence type="ECO:0000313" key="3">
    <source>
        <dbReference type="Proteomes" id="UP000499080"/>
    </source>
</evidence>
<dbReference type="SUPFAM" id="SSF56219">
    <property type="entry name" value="DNase I-like"/>
    <property type="match status" value="1"/>
</dbReference>